<dbReference type="InterPro" id="IPR006186">
    <property type="entry name" value="Ser/Thr-sp_prot-phosphatase"/>
</dbReference>
<accession>A0A834LDL2</accession>
<dbReference type="SUPFAM" id="SSF56300">
    <property type="entry name" value="Metallo-dependent phosphatases"/>
    <property type="match status" value="2"/>
</dbReference>
<dbReference type="InterPro" id="IPR050341">
    <property type="entry name" value="PP1_catalytic_subunit"/>
</dbReference>
<dbReference type="GO" id="GO:0005737">
    <property type="term" value="C:cytoplasm"/>
    <property type="evidence" value="ECO:0007669"/>
    <property type="project" value="TreeGrafter"/>
</dbReference>
<evidence type="ECO:0000313" key="3">
    <source>
        <dbReference type="Proteomes" id="UP000626092"/>
    </source>
</evidence>
<name>A0A834LDL2_RHOSS</name>
<dbReference type="InterPro" id="IPR029052">
    <property type="entry name" value="Metallo-depent_PP-like"/>
</dbReference>
<evidence type="ECO:0000259" key="1">
    <source>
        <dbReference type="SMART" id="SM00156"/>
    </source>
</evidence>
<reference evidence="2" key="1">
    <citation type="submission" date="2019-11" db="EMBL/GenBank/DDBJ databases">
        <authorList>
            <person name="Liu Y."/>
            <person name="Hou J."/>
            <person name="Li T.-Q."/>
            <person name="Guan C.-H."/>
            <person name="Wu X."/>
            <person name="Wu H.-Z."/>
            <person name="Ling F."/>
            <person name="Zhang R."/>
            <person name="Shi X.-G."/>
            <person name="Ren J.-P."/>
            <person name="Chen E.-F."/>
            <person name="Sun J.-M."/>
        </authorList>
    </citation>
    <scope>NUCLEOTIDE SEQUENCE</scope>
    <source>
        <strain evidence="2">Adult_tree_wgs_1</strain>
        <tissue evidence="2">Leaves</tissue>
    </source>
</reference>
<comment type="caution">
    <text evidence="2">The sequence shown here is derived from an EMBL/GenBank/DDBJ whole genome shotgun (WGS) entry which is preliminary data.</text>
</comment>
<dbReference type="GO" id="GO:0004722">
    <property type="term" value="F:protein serine/threonine phosphatase activity"/>
    <property type="evidence" value="ECO:0007669"/>
    <property type="project" value="TreeGrafter"/>
</dbReference>
<keyword evidence="3" id="KW-1185">Reference proteome</keyword>
<sequence length="490" mass="55085">MRRCGSDPVKLVTPEKHRNFVKGVLETIDIEKCALYYCFRIHMAKQVRRKVALLIWIRRMQQKRKCEKPSFPSEEDGTVESIFRERGMKLVKKAGICIADQRTEGQPRGNARNKRNFNGHPTASRNTQIVYFDRGVSYTLGPDKVLEFLAKHDVDLVWHAHQVVTLLLFRTVMKLVTVFSAPNYCGEFDNAGALMSVDENLMCSFQILKPAEINGEGSKMSCQSICFRHRRMSALLHARVRMVWLNLVMEESETVELQAVGGELHLGLRQPEAVVLDYESTQCGAGPAGHLQVMEMFDKLIIDCHRLYTSAIMNFADQSTAFLEAAGGHTVKLFDASVESGDPCTLSYTPSPGFQVNSVKWNHTMLETIRRSLCSGRMGRVWGPFQWPAPTLSITLRNLARPFAVPDTGLLCDLLWSDPSGDAKGWGMNDRGVSYTLGPDKVLWRMVMKLVTVFSAPNYCGEFDNAGALMSVDENLMCSFQILKPAEIDV</sequence>
<feature type="domain" description="Serine/threonine specific protein phosphatases" evidence="1">
    <location>
        <begin position="291"/>
        <end position="487"/>
    </location>
</feature>
<dbReference type="EMBL" id="WJXA01000009">
    <property type="protein sequence ID" value="KAF7131910.1"/>
    <property type="molecule type" value="Genomic_DNA"/>
</dbReference>
<dbReference type="PANTHER" id="PTHR11668:SF490">
    <property type="entry name" value="SERINE_THREONINE-PROTEIN PHOSPHATASE PP1 ISOZYME 4"/>
    <property type="match status" value="1"/>
</dbReference>
<proteinExistence type="predicted"/>
<dbReference type="Proteomes" id="UP000626092">
    <property type="component" value="Unassembled WGS sequence"/>
</dbReference>
<dbReference type="OrthoDB" id="1930084at2759"/>
<dbReference type="Gene3D" id="3.60.21.10">
    <property type="match status" value="2"/>
</dbReference>
<dbReference type="PRINTS" id="PR00114">
    <property type="entry name" value="STPHPHTASE"/>
</dbReference>
<dbReference type="SMART" id="SM00156">
    <property type="entry name" value="PP2Ac"/>
    <property type="match status" value="1"/>
</dbReference>
<dbReference type="PANTHER" id="PTHR11668">
    <property type="entry name" value="SERINE/THREONINE PROTEIN PHOSPHATASE"/>
    <property type="match status" value="1"/>
</dbReference>
<organism evidence="2 3">
    <name type="scientific">Rhododendron simsii</name>
    <name type="common">Sims's rhododendron</name>
    <dbReference type="NCBI Taxonomy" id="118357"/>
    <lineage>
        <taxon>Eukaryota</taxon>
        <taxon>Viridiplantae</taxon>
        <taxon>Streptophyta</taxon>
        <taxon>Embryophyta</taxon>
        <taxon>Tracheophyta</taxon>
        <taxon>Spermatophyta</taxon>
        <taxon>Magnoliopsida</taxon>
        <taxon>eudicotyledons</taxon>
        <taxon>Gunneridae</taxon>
        <taxon>Pentapetalae</taxon>
        <taxon>asterids</taxon>
        <taxon>Ericales</taxon>
        <taxon>Ericaceae</taxon>
        <taxon>Ericoideae</taxon>
        <taxon>Rhodoreae</taxon>
        <taxon>Rhododendron</taxon>
    </lineage>
</organism>
<dbReference type="GO" id="GO:0005634">
    <property type="term" value="C:nucleus"/>
    <property type="evidence" value="ECO:0007669"/>
    <property type="project" value="TreeGrafter"/>
</dbReference>
<evidence type="ECO:0000313" key="2">
    <source>
        <dbReference type="EMBL" id="KAF7131910.1"/>
    </source>
</evidence>
<gene>
    <name evidence="2" type="ORF">RHSIM_Rhsim09G0173100</name>
</gene>
<protein>
    <recommendedName>
        <fullName evidence="1">Serine/threonine specific protein phosphatases domain-containing protein</fullName>
    </recommendedName>
</protein>
<dbReference type="AlphaFoldDB" id="A0A834LDL2"/>